<gene>
    <name evidence="3" type="ORF">GCM10010492_70310</name>
</gene>
<feature type="domain" description="Recombinase" evidence="2">
    <location>
        <begin position="64"/>
        <end position="97"/>
    </location>
</feature>
<dbReference type="InterPro" id="IPR038109">
    <property type="entry name" value="DNA_bind_recomb_sf"/>
</dbReference>
<dbReference type="Pfam" id="PF07508">
    <property type="entry name" value="Recombinase"/>
    <property type="match status" value="1"/>
</dbReference>
<feature type="region of interest" description="Disordered" evidence="1">
    <location>
        <begin position="87"/>
        <end position="112"/>
    </location>
</feature>
<reference evidence="4" key="1">
    <citation type="journal article" date="2019" name="Int. J. Syst. Evol. Microbiol.">
        <title>The Global Catalogue of Microorganisms (GCM) 10K type strain sequencing project: providing services to taxonomists for standard genome sequencing and annotation.</title>
        <authorList>
            <consortium name="The Broad Institute Genomics Platform"/>
            <consortium name="The Broad Institute Genome Sequencing Center for Infectious Disease"/>
            <person name="Wu L."/>
            <person name="Ma J."/>
        </authorList>
    </citation>
    <scope>NUCLEOTIDE SEQUENCE [LARGE SCALE GENOMIC DNA]</scope>
    <source>
        <strain evidence="4">JCM 3380</strain>
    </source>
</reference>
<accession>A0ABP3ECH9</accession>
<evidence type="ECO:0000313" key="4">
    <source>
        <dbReference type="Proteomes" id="UP001500416"/>
    </source>
</evidence>
<dbReference type="InterPro" id="IPR011109">
    <property type="entry name" value="DNA_bind_recombinase_dom"/>
</dbReference>
<protein>
    <recommendedName>
        <fullName evidence="2">Recombinase domain-containing protein</fullName>
    </recommendedName>
</protein>
<dbReference type="Proteomes" id="UP001500416">
    <property type="component" value="Unassembled WGS sequence"/>
</dbReference>
<keyword evidence="4" id="KW-1185">Reference proteome</keyword>
<sequence length="112" mass="12272">MRTRVLRSRHRVVTAMRMQTIEQGRYLGGRPPYGYRLVDAGPHPNRALARRGVRQQRLMPNLATAPVVQLIFSLRLAGHSTASIARHLNEKSVPSPSPTHAGSSTAAGRCAP</sequence>
<feature type="compositionally biased region" description="Polar residues" evidence="1">
    <location>
        <begin position="92"/>
        <end position="106"/>
    </location>
</feature>
<comment type="caution">
    <text evidence="3">The sequence shown here is derived from an EMBL/GenBank/DDBJ whole genome shotgun (WGS) entry which is preliminary data.</text>
</comment>
<evidence type="ECO:0000259" key="2">
    <source>
        <dbReference type="Pfam" id="PF07508"/>
    </source>
</evidence>
<proteinExistence type="predicted"/>
<organism evidence="3 4">
    <name type="scientific">Saccharothrix mutabilis subsp. mutabilis</name>
    <dbReference type="NCBI Taxonomy" id="66855"/>
    <lineage>
        <taxon>Bacteria</taxon>
        <taxon>Bacillati</taxon>
        <taxon>Actinomycetota</taxon>
        <taxon>Actinomycetes</taxon>
        <taxon>Pseudonocardiales</taxon>
        <taxon>Pseudonocardiaceae</taxon>
        <taxon>Saccharothrix</taxon>
    </lineage>
</organism>
<evidence type="ECO:0000256" key="1">
    <source>
        <dbReference type="SAM" id="MobiDB-lite"/>
    </source>
</evidence>
<dbReference type="EMBL" id="BAAABU010000028">
    <property type="protein sequence ID" value="GAA0259274.1"/>
    <property type="molecule type" value="Genomic_DNA"/>
</dbReference>
<name>A0ABP3ECH9_9PSEU</name>
<evidence type="ECO:0000313" key="3">
    <source>
        <dbReference type="EMBL" id="GAA0259274.1"/>
    </source>
</evidence>
<dbReference type="Gene3D" id="3.90.1750.20">
    <property type="entry name" value="Putative Large Serine Recombinase, Chain B, Domain 2"/>
    <property type="match status" value="1"/>
</dbReference>